<evidence type="ECO:0000256" key="2">
    <source>
        <dbReference type="SAM" id="Phobius"/>
    </source>
</evidence>
<reference evidence="3 4" key="1">
    <citation type="submission" date="2018-05" db="EMBL/GenBank/DDBJ databases">
        <title>Genetic diversity of glacier-inhabiting Cryobacterium bacteria in China and description of Cryobacterium mengkeensis sp. nov. and Arthrobacter glacialis sp. nov.</title>
        <authorList>
            <person name="Liu Q."/>
            <person name="Xin Y.-H."/>
        </authorList>
    </citation>
    <scope>NUCLEOTIDE SEQUENCE [LARGE SCALE GENOMIC DNA]</scope>
    <source>
        <strain evidence="3 4">LI2</strain>
    </source>
</reference>
<dbReference type="OrthoDB" id="3831145at2"/>
<sequence>MSNTPMPSYNPDWSQQGGAPAPVPVKPKQVGWAFQLILAAAVLQVIGAIFGVVNATSDKFRANAAETIAKQNMKSNGQDLVQAAVTTTIVLIVVVAVVAVVLYVIIGLFINKGAGWARITGLVLAVISLSQLVSLSMPAGIFTVLQVLAGIAAIVLCFIKPGSQYFTDRKNFKLANKGR</sequence>
<comment type="caution">
    <text evidence="3">The sequence shown here is derived from an EMBL/GenBank/DDBJ whole genome shotgun (WGS) entry which is preliminary data.</text>
</comment>
<keyword evidence="2" id="KW-0812">Transmembrane</keyword>
<name>A0A2V5LB46_9MICC</name>
<evidence type="ECO:0000313" key="3">
    <source>
        <dbReference type="EMBL" id="PYI68719.1"/>
    </source>
</evidence>
<evidence type="ECO:0000313" key="4">
    <source>
        <dbReference type="Proteomes" id="UP000247832"/>
    </source>
</evidence>
<protein>
    <recommendedName>
        <fullName evidence="5">DUF4064 domain-containing protein</fullName>
    </recommendedName>
</protein>
<keyword evidence="2" id="KW-0472">Membrane</keyword>
<gene>
    <name evidence="3" type="ORF">CVV68_05320</name>
</gene>
<dbReference type="RefSeq" id="WP_110499970.1">
    <property type="nucleotide sequence ID" value="NZ_QJVD01000004.1"/>
</dbReference>
<keyword evidence="4" id="KW-1185">Reference proteome</keyword>
<dbReference type="Proteomes" id="UP000247832">
    <property type="component" value="Unassembled WGS sequence"/>
</dbReference>
<keyword evidence="2" id="KW-1133">Transmembrane helix</keyword>
<evidence type="ECO:0000256" key="1">
    <source>
        <dbReference type="SAM" id="MobiDB-lite"/>
    </source>
</evidence>
<feature type="region of interest" description="Disordered" evidence="1">
    <location>
        <begin position="1"/>
        <end position="20"/>
    </location>
</feature>
<feature type="transmembrane region" description="Helical" evidence="2">
    <location>
        <begin position="83"/>
        <end position="109"/>
    </location>
</feature>
<feature type="transmembrane region" description="Helical" evidence="2">
    <location>
        <begin position="32"/>
        <end position="53"/>
    </location>
</feature>
<dbReference type="EMBL" id="QJVD01000004">
    <property type="protein sequence ID" value="PYI68719.1"/>
    <property type="molecule type" value="Genomic_DNA"/>
</dbReference>
<organism evidence="3 4">
    <name type="scientific">Arthrobacter livingstonensis</name>
    <dbReference type="NCBI Taxonomy" id="670078"/>
    <lineage>
        <taxon>Bacteria</taxon>
        <taxon>Bacillati</taxon>
        <taxon>Actinomycetota</taxon>
        <taxon>Actinomycetes</taxon>
        <taxon>Micrococcales</taxon>
        <taxon>Micrococcaceae</taxon>
        <taxon>Arthrobacter</taxon>
    </lineage>
</organism>
<accession>A0A2V5LB46</accession>
<feature type="compositionally biased region" description="Polar residues" evidence="1">
    <location>
        <begin position="1"/>
        <end position="15"/>
    </location>
</feature>
<proteinExistence type="predicted"/>
<dbReference type="AlphaFoldDB" id="A0A2V5LB46"/>
<feature type="transmembrane region" description="Helical" evidence="2">
    <location>
        <begin position="139"/>
        <end position="159"/>
    </location>
</feature>
<evidence type="ECO:0008006" key="5">
    <source>
        <dbReference type="Google" id="ProtNLM"/>
    </source>
</evidence>